<dbReference type="EMBL" id="JARGDH010000005">
    <property type="protein sequence ID" value="KAL0266350.1"/>
    <property type="molecule type" value="Genomic_DNA"/>
</dbReference>
<proteinExistence type="predicted"/>
<reference evidence="1" key="1">
    <citation type="journal article" date="2024" name="Gigascience">
        <title>Chromosome-level genome of the poultry shaft louse Menopon gallinae provides insight into the host-switching and adaptive evolution of parasitic lice.</title>
        <authorList>
            <person name="Xu Y."/>
            <person name="Ma L."/>
            <person name="Liu S."/>
            <person name="Liang Y."/>
            <person name="Liu Q."/>
            <person name="He Z."/>
            <person name="Tian L."/>
            <person name="Duan Y."/>
            <person name="Cai W."/>
            <person name="Li H."/>
            <person name="Song F."/>
        </authorList>
    </citation>
    <scope>NUCLEOTIDE SEQUENCE</scope>
    <source>
        <strain evidence="1">Cailab_2023a</strain>
    </source>
</reference>
<evidence type="ECO:0000313" key="1">
    <source>
        <dbReference type="EMBL" id="KAL0266350.1"/>
    </source>
</evidence>
<comment type="caution">
    <text evidence="1">The sequence shown here is derived from an EMBL/GenBank/DDBJ whole genome shotgun (WGS) entry which is preliminary data.</text>
</comment>
<organism evidence="1">
    <name type="scientific">Menopon gallinae</name>
    <name type="common">poultry shaft louse</name>
    <dbReference type="NCBI Taxonomy" id="328185"/>
    <lineage>
        <taxon>Eukaryota</taxon>
        <taxon>Metazoa</taxon>
        <taxon>Ecdysozoa</taxon>
        <taxon>Arthropoda</taxon>
        <taxon>Hexapoda</taxon>
        <taxon>Insecta</taxon>
        <taxon>Pterygota</taxon>
        <taxon>Neoptera</taxon>
        <taxon>Paraneoptera</taxon>
        <taxon>Psocodea</taxon>
        <taxon>Troctomorpha</taxon>
        <taxon>Phthiraptera</taxon>
        <taxon>Amblycera</taxon>
        <taxon>Menoponidae</taxon>
        <taxon>Menopon</taxon>
    </lineage>
</organism>
<sequence length="74" mass="8741">MTINGGEFEKLFLRGKSTRCVSHQWLATLCRPFQSVSCKNYYEVKFSNRLKDADLREDPHGENYHTRSRGFGYY</sequence>
<name>A0AAW2H9H1_9NEOP</name>
<protein>
    <submittedName>
        <fullName evidence="1">Uncharacterized protein</fullName>
    </submittedName>
</protein>
<dbReference type="AlphaFoldDB" id="A0AAW2H9H1"/>
<accession>A0AAW2H9H1</accession>
<gene>
    <name evidence="1" type="ORF">PYX00_008920</name>
</gene>